<keyword evidence="9" id="KW-0472">Membrane</keyword>
<feature type="chain" id="PRO_5031354355" evidence="11">
    <location>
        <begin position="26"/>
        <end position="359"/>
    </location>
</feature>
<organism evidence="13 14">
    <name type="scientific">Paraburkholderia acidisoli</name>
    <dbReference type="NCBI Taxonomy" id="2571748"/>
    <lineage>
        <taxon>Bacteria</taxon>
        <taxon>Pseudomonadati</taxon>
        <taxon>Pseudomonadota</taxon>
        <taxon>Betaproteobacteria</taxon>
        <taxon>Burkholderiales</taxon>
        <taxon>Burkholderiaceae</taxon>
        <taxon>Paraburkholderia</taxon>
    </lineage>
</organism>
<dbReference type="CDD" id="cd00342">
    <property type="entry name" value="gram_neg_porins"/>
    <property type="match status" value="1"/>
</dbReference>
<dbReference type="KEGG" id="pacs:FAZ98_16055"/>
<evidence type="ECO:0000256" key="11">
    <source>
        <dbReference type="SAM" id="SignalP"/>
    </source>
</evidence>
<dbReference type="GO" id="GO:0009279">
    <property type="term" value="C:cell outer membrane"/>
    <property type="evidence" value="ECO:0007669"/>
    <property type="project" value="UniProtKB-SubCell"/>
</dbReference>
<evidence type="ECO:0000256" key="9">
    <source>
        <dbReference type="ARBA" id="ARBA00023136"/>
    </source>
</evidence>
<keyword evidence="10" id="KW-0998">Cell outer membrane</keyword>
<dbReference type="InterPro" id="IPR050298">
    <property type="entry name" value="Gram-neg_bact_OMP"/>
</dbReference>
<dbReference type="PANTHER" id="PTHR34501:SF9">
    <property type="entry name" value="MAJOR OUTER MEMBRANE PROTEIN P.IA"/>
    <property type="match status" value="1"/>
</dbReference>
<evidence type="ECO:0000256" key="6">
    <source>
        <dbReference type="ARBA" id="ARBA00022729"/>
    </source>
</evidence>
<keyword evidence="14" id="KW-1185">Reference proteome</keyword>
<keyword evidence="8" id="KW-0626">Porin</keyword>
<gene>
    <name evidence="13" type="ORF">FAZ98_16055</name>
</gene>
<keyword evidence="7" id="KW-0406">Ion transport</keyword>
<dbReference type="InterPro" id="IPR023614">
    <property type="entry name" value="Porin_dom_sf"/>
</dbReference>
<dbReference type="Gene3D" id="2.40.160.10">
    <property type="entry name" value="Porin"/>
    <property type="match status" value="1"/>
</dbReference>
<evidence type="ECO:0000256" key="2">
    <source>
        <dbReference type="ARBA" id="ARBA00011233"/>
    </source>
</evidence>
<evidence type="ECO:0000256" key="5">
    <source>
        <dbReference type="ARBA" id="ARBA00022692"/>
    </source>
</evidence>
<evidence type="ECO:0000256" key="8">
    <source>
        <dbReference type="ARBA" id="ARBA00023114"/>
    </source>
</evidence>
<keyword evidence="5" id="KW-0812">Transmembrane</keyword>
<evidence type="ECO:0000313" key="13">
    <source>
        <dbReference type="EMBL" id="QGZ63314.1"/>
    </source>
</evidence>
<evidence type="ECO:0000256" key="3">
    <source>
        <dbReference type="ARBA" id="ARBA00022448"/>
    </source>
</evidence>
<comment type="subcellular location">
    <subcellularLocation>
        <location evidence="1">Cell outer membrane</location>
        <topology evidence="1">Multi-pass membrane protein</topology>
    </subcellularLocation>
</comment>
<dbReference type="Pfam" id="PF13609">
    <property type="entry name" value="Porin_4"/>
    <property type="match status" value="1"/>
</dbReference>
<dbReference type="SUPFAM" id="SSF56935">
    <property type="entry name" value="Porins"/>
    <property type="match status" value="1"/>
</dbReference>
<evidence type="ECO:0000256" key="10">
    <source>
        <dbReference type="ARBA" id="ARBA00023237"/>
    </source>
</evidence>
<evidence type="ECO:0000256" key="4">
    <source>
        <dbReference type="ARBA" id="ARBA00022452"/>
    </source>
</evidence>
<dbReference type="RefSeq" id="WP_158952307.1">
    <property type="nucleotide sequence ID" value="NZ_CP046914.1"/>
</dbReference>
<evidence type="ECO:0000313" key="14">
    <source>
        <dbReference type="Proteomes" id="UP000433577"/>
    </source>
</evidence>
<evidence type="ECO:0000256" key="7">
    <source>
        <dbReference type="ARBA" id="ARBA00023065"/>
    </source>
</evidence>
<keyword evidence="4" id="KW-1134">Transmembrane beta strand</keyword>
<evidence type="ECO:0000259" key="12">
    <source>
        <dbReference type="Pfam" id="PF13609"/>
    </source>
</evidence>
<accession>A0A7Z2GKQ6</accession>
<dbReference type="OrthoDB" id="8952625at2"/>
<proteinExistence type="predicted"/>
<dbReference type="PANTHER" id="PTHR34501">
    <property type="entry name" value="PROTEIN YDDL-RELATED"/>
    <property type="match status" value="1"/>
</dbReference>
<keyword evidence="3" id="KW-0813">Transport</keyword>
<dbReference type="EMBL" id="CP046914">
    <property type="protein sequence ID" value="QGZ63314.1"/>
    <property type="molecule type" value="Genomic_DNA"/>
</dbReference>
<dbReference type="GO" id="GO:0006811">
    <property type="term" value="P:monoatomic ion transport"/>
    <property type="evidence" value="ECO:0007669"/>
    <property type="project" value="UniProtKB-KW"/>
</dbReference>
<dbReference type="GO" id="GO:0046930">
    <property type="term" value="C:pore complex"/>
    <property type="evidence" value="ECO:0007669"/>
    <property type="project" value="UniProtKB-KW"/>
</dbReference>
<name>A0A7Z2GKQ6_9BURK</name>
<dbReference type="Proteomes" id="UP000433577">
    <property type="component" value="Chromosome 2"/>
</dbReference>
<protein>
    <submittedName>
        <fullName evidence="13">Porin</fullName>
    </submittedName>
</protein>
<feature type="domain" description="Porin" evidence="12">
    <location>
        <begin position="12"/>
        <end position="330"/>
    </location>
</feature>
<reference evidence="13 14" key="1">
    <citation type="submission" date="2019-12" db="EMBL/GenBank/DDBJ databases">
        <title>Paraburkholderia acidiphila 7Q-K02 sp. nov and Paraburkholderia acidisoli DHF22 sp. nov., two strains isolated from forest soil.</title>
        <authorList>
            <person name="Gao Z."/>
            <person name="Qiu L."/>
        </authorList>
    </citation>
    <scope>NUCLEOTIDE SEQUENCE [LARGE SCALE GENOMIC DNA]</scope>
    <source>
        <strain evidence="13 14">DHF22</strain>
    </source>
</reference>
<evidence type="ECO:0000256" key="1">
    <source>
        <dbReference type="ARBA" id="ARBA00004571"/>
    </source>
</evidence>
<dbReference type="GO" id="GO:0015288">
    <property type="term" value="F:porin activity"/>
    <property type="evidence" value="ECO:0007669"/>
    <property type="project" value="UniProtKB-KW"/>
</dbReference>
<dbReference type="AlphaFoldDB" id="A0A7Z2GKQ6"/>
<sequence>MKKAWVGASVAVSVAASLASPAAHAQSSVTLYGIVDVGVQFTNHNVVTGGKSGSTFSLISGGAQTSRWGLRVREELGAGYAAVAVLENGFDATKGTANNSGRLFGRSAYVGIDSPYGQLTMGRHVTGIYDFGVWFDPVGPAIYSSVVYDLAFVGRADNSARYLGKFDVLGGKLMVEELYSFGYDSVTGAGPVAGAYRVGKEESLFVTYNHGIGTLGLLFDQQNGNTVATQGVKTQRYGAAASLDLNPVQLYAAYRFYAQKQPVQNLYSSLFWVAGRYQVTPYFNIASDLFYEADRNTGQGNPLMLSVLADYLLSKRTDVYVQLGTILNKAHSALGFAGFNTVTEGAVQTGAMIGLRTRF</sequence>
<comment type="subunit">
    <text evidence="2">Homotrimer.</text>
</comment>
<keyword evidence="6 11" id="KW-0732">Signal</keyword>
<feature type="signal peptide" evidence="11">
    <location>
        <begin position="1"/>
        <end position="25"/>
    </location>
</feature>
<dbReference type="InterPro" id="IPR033900">
    <property type="entry name" value="Gram_neg_porin_domain"/>
</dbReference>